<dbReference type="InterPro" id="IPR012338">
    <property type="entry name" value="Beta-lactam/transpept-like"/>
</dbReference>
<dbReference type="InterPro" id="IPR000871">
    <property type="entry name" value="Beta-lactam_class-A"/>
</dbReference>
<evidence type="ECO:0000313" key="6">
    <source>
        <dbReference type="Proteomes" id="UP001165583"/>
    </source>
</evidence>
<dbReference type="Proteomes" id="UP001165583">
    <property type="component" value="Unassembled WGS sequence"/>
</dbReference>
<gene>
    <name evidence="5" type="primary">bla</name>
    <name evidence="5" type="ORF">NZK81_16565</name>
</gene>
<accession>A0ABT2I8M4</accession>
<evidence type="ECO:0000313" key="5">
    <source>
        <dbReference type="EMBL" id="MCT2401163.1"/>
    </source>
</evidence>
<feature type="domain" description="Beta-lactamase class A catalytic" evidence="4">
    <location>
        <begin position="48"/>
        <end position="265"/>
    </location>
</feature>
<comment type="similarity">
    <text evidence="2">Belongs to the class-A beta-lactamase family.</text>
</comment>
<name>A0ABT2I8M4_9SPHN</name>
<sequence length="337" mass="35894">MFDRRDVLTGAMAVLISGCIRSGPEPFGKTGADALRQIEARARGRLGAYVFDPARNQGFGWRERERFAHCSSFKLSLAAMVLAKAERGEIIPEEVLHWSQADLLSHSPVTSENVAGGLSVKDLAHATVVTSDNTAANVLLQRFGGPGELTRFWRSLGDTVSRLDRYEPGLNVVPAGSTLDTTTPIAMAVTVAKLLTGEHLSLEGSATLKQWMVEAKTGRDRIRAGFPPQWVAGDKTGTGIGSNRHTYVDLAFGGPPEGPVFVVAAYFEPEHLVEPMDPVSLAVLADVGRVAASMTQSECDTGSACTERSDITLAQLSVGSLPKDLAAIGMGRPSHAI</sequence>
<dbReference type="PRINTS" id="PR00118">
    <property type="entry name" value="BLACTAMASEA"/>
</dbReference>
<reference evidence="5" key="1">
    <citation type="submission" date="2022-09" db="EMBL/GenBank/DDBJ databases">
        <title>Novosphingobium sp. Nov., a polycyclic aromatic hydrocarbon-degrading bacterium isolated form mangrove sediments in HongKong.</title>
        <authorList>
            <person name="Hu Z."/>
        </authorList>
    </citation>
    <scope>NUCLEOTIDE SEQUENCE</scope>
    <source>
        <strain evidence="5">HK4-1</strain>
    </source>
</reference>
<dbReference type="Pfam" id="PF13354">
    <property type="entry name" value="Beta-lactamase2"/>
    <property type="match status" value="1"/>
</dbReference>
<evidence type="ECO:0000256" key="2">
    <source>
        <dbReference type="ARBA" id="ARBA00009009"/>
    </source>
</evidence>
<dbReference type="EC" id="3.5.2.6" evidence="3"/>
<dbReference type="SUPFAM" id="SSF56601">
    <property type="entry name" value="beta-lactamase/transpeptidase-like"/>
    <property type="match status" value="1"/>
</dbReference>
<dbReference type="Gene3D" id="3.40.710.10">
    <property type="entry name" value="DD-peptidase/beta-lactamase superfamily"/>
    <property type="match status" value="1"/>
</dbReference>
<keyword evidence="6" id="KW-1185">Reference proteome</keyword>
<dbReference type="PANTHER" id="PTHR35333:SF3">
    <property type="entry name" value="BETA-LACTAMASE-TYPE TRANSPEPTIDASE FOLD CONTAINING PROTEIN"/>
    <property type="match status" value="1"/>
</dbReference>
<evidence type="ECO:0000256" key="1">
    <source>
        <dbReference type="ARBA" id="ARBA00001526"/>
    </source>
</evidence>
<protein>
    <recommendedName>
        <fullName evidence="3">beta-lactamase</fullName>
        <ecNumber evidence="3">3.5.2.6</ecNumber>
    </recommendedName>
</protein>
<keyword evidence="5" id="KW-0378">Hydrolase</keyword>
<evidence type="ECO:0000259" key="4">
    <source>
        <dbReference type="Pfam" id="PF13354"/>
    </source>
</evidence>
<dbReference type="RefSeq" id="WP_260047185.1">
    <property type="nucleotide sequence ID" value="NZ_JANZXA010000012.1"/>
</dbReference>
<comment type="catalytic activity">
    <reaction evidence="1">
        <text>a beta-lactam + H2O = a substituted beta-amino acid</text>
        <dbReference type="Rhea" id="RHEA:20401"/>
        <dbReference type="ChEBI" id="CHEBI:15377"/>
        <dbReference type="ChEBI" id="CHEBI:35627"/>
        <dbReference type="ChEBI" id="CHEBI:140347"/>
        <dbReference type="EC" id="3.5.2.6"/>
    </reaction>
</comment>
<evidence type="ECO:0000256" key="3">
    <source>
        <dbReference type="ARBA" id="ARBA00012865"/>
    </source>
</evidence>
<dbReference type="GO" id="GO:0008800">
    <property type="term" value="F:beta-lactamase activity"/>
    <property type="evidence" value="ECO:0007669"/>
    <property type="project" value="UniProtKB-EC"/>
</dbReference>
<proteinExistence type="inferred from homology"/>
<dbReference type="PROSITE" id="PS51257">
    <property type="entry name" value="PROKAR_LIPOPROTEIN"/>
    <property type="match status" value="1"/>
</dbReference>
<comment type="caution">
    <text evidence="5">The sequence shown here is derived from an EMBL/GenBank/DDBJ whole genome shotgun (WGS) entry which is preliminary data.</text>
</comment>
<dbReference type="EMBL" id="JANZXA010000012">
    <property type="protein sequence ID" value="MCT2401163.1"/>
    <property type="molecule type" value="Genomic_DNA"/>
</dbReference>
<dbReference type="InterPro" id="IPR045155">
    <property type="entry name" value="Beta-lactam_cat"/>
</dbReference>
<organism evidence="5 6">
    <name type="scientific">Novosphingobium mangrovi</name>
    <name type="common">ex Huang et al. 2023</name>
    <dbReference type="NCBI Taxonomy" id="2976432"/>
    <lineage>
        <taxon>Bacteria</taxon>
        <taxon>Pseudomonadati</taxon>
        <taxon>Pseudomonadota</taxon>
        <taxon>Alphaproteobacteria</taxon>
        <taxon>Sphingomonadales</taxon>
        <taxon>Sphingomonadaceae</taxon>
        <taxon>Novosphingobium</taxon>
    </lineage>
</organism>
<dbReference type="PANTHER" id="PTHR35333">
    <property type="entry name" value="BETA-LACTAMASE"/>
    <property type="match status" value="1"/>
</dbReference>
<dbReference type="NCBIfam" id="NF033103">
    <property type="entry name" value="bla_class_A"/>
    <property type="match status" value="1"/>
</dbReference>